<keyword evidence="2" id="KW-1185">Reference proteome</keyword>
<protein>
    <submittedName>
        <fullName evidence="1">Uncharacterized protein</fullName>
    </submittedName>
</protein>
<comment type="caution">
    <text evidence="1">The sequence shown here is derived from an EMBL/GenBank/DDBJ whole genome shotgun (WGS) entry which is preliminary data.</text>
</comment>
<accession>A0A9X7JI52</accession>
<evidence type="ECO:0000313" key="2">
    <source>
        <dbReference type="Proteomes" id="UP000242427"/>
    </source>
</evidence>
<proteinExistence type="predicted"/>
<name>A0A9X7JI52_9ACTN</name>
<evidence type="ECO:0000313" key="1">
    <source>
        <dbReference type="EMBL" id="PSJ23881.1"/>
    </source>
</evidence>
<organism evidence="1 2">
    <name type="scientific">Streptosporangium nondiastaticum</name>
    <dbReference type="NCBI Taxonomy" id="35764"/>
    <lineage>
        <taxon>Bacteria</taxon>
        <taxon>Bacillati</taxon>
        <taxon>Actinomycetota</taxon>
        <taxon>Actinomycetes</taxon>
        <taxon>Streptosporangiales</taxon>
        <taxon>Streptosporangiaceae</taxon>
        <taxon>Streptosporangium</taxon>
    </lineage>
</organism>
<dbReference type="Proteomes" id="UP000242427">
    <property type="component" value="Unassembled WGS sequence"/>
</dbReference>
<gene>
    <name evidence="1" type="ORF">B7P34_36390</name>
</gene>
<feature type="non-terminal residue" evidence="1">
    <location>
        <position position="96"/>
    </location>
</feature>
<dbReference type="EMBL" id="PXWG01000391">
    <property type="protein sequence ID" value="PSJ23881.1"/>
    <property type="molecule type" value="Genomic_DNA"/>
</dbReference>
<dbReference type="AlphaFoldDB" id="A0A9X7JI52"/>
<sequence length="96" mass="9545">MSFNTIGGTGATAGNVIAFNGSAGVAVFGNPVSAGGQPNIGNQILGNSIFRNGRNTLGASSAPTPLLGIDLTNGFLFPREDGQTRNDSNAHTGPSA</sequence>
<reference evidence="1 2" key="1">
    <citation type="submission" date="2018-03" db="EMBL/GenBank/DDBJ databases">
        <title>Chitinolytic properties of Streptosporangium nondiastaticum TBG75A20.</title>
        <authorList>
            <person name="Gayathri V."/>
            <person name="Shiburaj S."/>
        </authorList>
    </citation>
    <scope>NUCLEOTIDE SEQUENCE [LARGE SCALE GENOMIC DNA]</scope>
    <source>
        <strain evidence="1 2">TBG75A20</strain>
    </source>
</reference>